<gene>
    <name evidence="1" type="ORF">UY48_C0038G0004</name>
</gene>
<accession>A0A0G1YVL4</accession>
<proteinExistence type="predicted"/>
<name>A0A0G1YVL4_9BACT</name>
<organism evidence="1 2">
    <name type="scientific">Candidatus Gottesmanbacteria bacterium GW2011_GWB1_49_7</name>
    <dbReference type="NCBI Taxonomy" id="1618448"/>
    <lineage>
        <taxon>Bacteria</taxon>
        <taxon>Candidatus Gottesmaniibacteriota</taxon>
    </lineage>
</organism>
<protein>
    <submittedName>
        <fullName evidence="1">Uncharacterized protein</fullName>
    </submittedName>
</protein>
<dbReference type="Proteomes" id="UP000034588">
    <property type="component" value="Unassembled WGS sequence"/>
</dbReference>
<evidence type="ECO:0000313" key="1">
    <source>
        <dbReference type="EMBL" id="KKW10404.1"/>
    </source>
</evidence>
<evidence type="ECO:0000313" key="2">
    <source>
        <dbReference type="Proteomes" id="UP000034588"/>
    </source>
</evidence>
<comment type="caution">
    <text evidence="1">The sequence shown here is derived from an EMBL/GenBank/DDBJ whole genome shotgun (WGS) entry which is preliminary data.</text>
</comment>
<reference evidence="1 2" key="1">
    <citation type="journal article" date="2015" name="Nature">
        <title>rRNA introns, odd ribosomes, and small enigmatic genomes across a large radiation of phyla.</title>
        <authorList>
            <person name="Brown C.T."/>
            <person name="Hug L.A."/>
            <person name="Thomas B.C."/>
            <person name="Sharon I."/>
            <person name="Castelle C.J."/>
            <person name="Singh A."/>
            <person name="Wilkins M.J."/>
            <person name="Williams K.H."/>
            <person name="Banfield J.F."/>
        </authorList>
    </citation>
    <scope>NUCLEOTIDE SEQUENCE [LARGE SCALE GENOMIC DNA]</scope>
</reference>
<sequence length="111" mass="12303">MTFTLNEVKAGDKVAVYSGHRDPYVGTVTRTTATLIIVGQTRFMRTSGRRAGADSWCDFIRPLTPEVADNIDAARAVSKECADRLALRGFAEKAPIEQVRQCLEILREETT</sequence>
<dbReference type="EMBL" id="LCQD01000038">
    <property type="protein sequence ID" value="KKW10404.1"/>
    <property type="molecule type" value="Genomic_DNA"/>
</dbReference>
<dbReference type="AlphaFoldDB" id="A0A0G1YVL4"/>